<organism evidence="1 2">
    <name type="scientific">Mytilus coruscus</name>
    <name type="common">Sea mussel</name>
    <dbReference type="NCBI Taxonomy" id="42192"/>
    <lineage>
        <taxon>Eukaryota</taxon>
        <taxon>Metazoa</taxon>
        <taxon>Spiralia</taxon>
        <taxon>Lophotrochozoa</taxon>
        <taxon>Mollusca</taxon>
        <taxon>Bivalvia</taxon>
        <taxon>Autobranchia</taxon>
        <taxon>Pteriomorphia</taxon>
        <taxon>Mytilida</taxon>
        <taxon>Mytiloidea</taxon>
        <taxon>Mytilidae</taxon>
        <taxon>Mytilinae</taxon>
        <taxon>Mytilus</taxon>
    </lineage>
</organism>
<keyword evidence="2" id="KW-1185">Reference proteome</keyword>
<dbReference type="GO" id="GO:0016020">
    <property type="term" value="C:membrane"/>
    <property type="evidence" value="ECO:0007669"/>
    <property type="project" value="InterPro"/>
</dbReference>
<dbReference type="GO" id="GO:0005509">
    <property type="term" value="F:calcium ion binding"/>
    <property type="evidence" value="ECO:0007669"/>
    <property type="project" value="InterPro"/>
</dbReference>
<dbReference type="OrthoDB" id="10453528at2759"/>
<dbReference type="AlphaFoldDB" id="A0A6J8D406"/>
<dbReference type="EMBL" id="CACVKT020006581">
    <property type="protein sequence ID" value="CAC5402656.1"/>
    <property type="molecule type" value="Genomic_DNA"/>
</dbReference>
<accession>A0A6J8D406</accession>
<sequence>MRTDAELDTTVTRSIANSAQWIAVQNGDILGWYTPGLPMVTYDNGQQVRKVAGSVVTSPYDWGSVAATTGRDYGMHAVLSPGNLPSITNLATQLTLNYNDDVATNTLVIPLTVSDADISDTLTTTMTTSTAYFTFSSTTLELRTAQTLSIGTHTMNFRVTDTCGHSDTGTVNVIVTNNPPVIHNMASATATINEALVVETELFAINVTNASAGDFVTCEVTLSLYASRCKYKNMEFFVKDQPGLDYDTANKYDLVIECTDTKDEDTKGFTVYITRNQQPSFDNLQSNY</sequence>
<dbReference type="Proteomes" id="UP000507470">
    <property type="component" value="Unassembled WGS sequence"/>
</dbReference>
<proteinExistence type="predicted"/>
<dbReference type="InterPro" id="IPR015919">
    <property type="entry name" value="Cadherin-like_sf"/>
</dbReference>
<name>A0A6J8D406_MYTCO</name>
<protein>
    <recommendedName>
        <fullName evidence="3">Cadherin domain-containing protein</fullName>
    </recommendedName>
</protein>
<reference evidence="1 2" key="1">
    <citation type="submission" date="2020-06" db="EMBL/GenBank/DDBJ databases">
        <authorList>
            <person name="Li R."/>
            <person name="Bekaert M."/>
        </authorList>
    </citation>
    <scope>NUCLEOTIDE SEQUENCE [LARGE SCALE GENOMIC DNA]</scope>
    <source>
        <strain evidence="2">wild</strain>
    </source>
</reference>
<evidence type="ECO:0000313" key="1">
    <source>
        <dbReference type="EMBL" id="CAC5402656.1"/>
    </source>
</evidence>
<dbReference type="SUPFAM" id="SSF49313">
    <property type="entry name" value="Cadherin-like"/>
    <property type="match status" value="1"/>
</dbReference>
<evidence type="ECO:0008006" key="3">
    <source>
        <dbReference type="Google" id="ProtNLM"/>
    </source>
</evidence>
<gene>
    <name evidence="1" type="ORF">MCOR_36586</name>
</gene>
<evidence type="ECO:0000313" key="2">
    <source>
        <dbReference type="Proteomes" id="UP000507470"/>
    </source>
</evidence>
<dbReference type="Gene3D" id="2.60.40.60">
    <property type="entry name" value="Cadherins"/>
    <property type="match status" value="1"/>
</dbReference>